<dbReference type="GO" id="GO:0003677">
    <property type="term" value="F:DNA binding"/>
    <property type="evidence" value="ECO:0007669"/>
    <property type="project" value="InterPro"/>
</dbReference>
<comment type="caution">
    <text evidence="2">The sequence shown here is derived from an EMBL/GenBank/DDBJ whole genome shotgun (WGS) entry which is preliminary data.</text>
</comment>
<evidence type="ECO:0000313" key="2">
    <source>
        <dbReference type="EMBL" id="GGJ95707.1"/>
    </source>
</evidence>
<reference evidence="2" key="2">
    <citation type="submission" date="2020-09" db="EMBL/GenBank/DDBJ databases">
        <authorList>
            <person name="Sun Q."/>
            <person name="Ohkuma M."/>
        </authorList>
    </citation>
    <scope>NUCLEOTIDE SEQUENCE</scope>
    <source>
        <strain evidence="2">JCM 3090</strain>
    </source>
</reference>
<dbReference type="AlphaFoldDB" id="A0A8J3B8G4"/>
<organism evidence="2 3">
    <name type="scientific">Pilimelia anulata</name>
    <dbReference type="NCBI Taxonomy" id="53371"/>
    <lineage>
        <taxon>Bacteria</taxon>
        <taxon>Bacillati</taxon>
        <taxon>Actinomycetota</taxon>
        <taxon>Actinomycetes</taxon>
        <taxon>Micromonosporales</taxon>
        <taxon>Micromonosporaceae</taxon>
        <taxon>Pilimelia</taxon>
    </lineage>
</organism>
<gene>
    <name evidence="2" type="ORF">GCM10010123_26990</name>
</gene>
<accession>A0A8J3B8G4</accession>
<dbReference type="InterPro" id="IPR003477">
    <property type="entry name" value="PemK-like"/>
</dbReference>
<feature type="compositionally biased region" description="Low complexity" evidence="1">
    <location>
        <begin position="46"/>
        <end position="57"/>
    </location>
</feature>
<keyword evidence="3" id="KW-1185">Reference proteome</keyword>
<sequence>MRDRWSGPLAAAIRLARRLLTARPTHPEPTRRGPTGIVPGAGTGAGASARTSTGAATNSHRPRPGNTPRTDTESRRGRVSGPSGATGRTSERSGGITDRSESDGRDAARSVPTAQLARHVDYQPQLDGAADPGEVVWTLVAYEEDPTRAKDRPVLVVGRDGRSLLGLMLSSNGERDGQRDWLGIGSGPWDGAGRPSWVRLDRVLVVPEHGIRREGAVLDRERFDTVAAALRRDHGWR</sequence>
<dbReference type="Pfam" id="PF02452">
    <property type="entry name" value="PemK_toxin"/>
    <property type="match status" value="1"/>
</dbReference>
<dbReference type="Proteomes" id="UP000649739">
    <property type="component" value="Unassembled WGS sequence"/>
</dbReference>
<evidence type="ECO:0000313" key="3">
    <source>
        <dbReference type="Proteomes" id="UP000649739"/>
    </source>
</evidence>
<feature type="compositionally biased region" description="Basic and acidic residues" evidence="1">
    <location>
        <begin position="98"/>
        <end position="108"/>
    </location>
</feature>
<reference evidence="2" key="1">
    <citation type="journal article" date="2014" name="Int. J. Syst. Evol. Microbiol.">
        <title>Complete genome sequence of Corynebacterium casei LMG S-19264T (=DSM 44701T), isolated from a smear-ripened cheese.</title>
        <authorList>
            <consortium name="US DOE Joint Genome Institute (JGI-PGF)"/>
            <person name="Walter F."/>
            <person name="Albersmeier A."/>
            <person name="Kalinowski J."/>
            <person name="Ruckert C."/>
        </authorList>
    </citation>
    <scope>NUCLEOTIDE SEQUENCE</scope>
    <source>
        <strain evidence="2">JCM 3090</strain>
    </source>
</reference>
<dbReference type="SUPFAM" id="SSF50118">
    <property type="entry name" value="Cell growth inhibitor/plasmid maintenance toxic component"/>
    <property type="match status" value="1"/>
</dbReference>
<evidence type="ECO:0000256" key="1">
    <source>
        <dbReference type="SAM" id="MobiDB-lite"/>
    </source>
</evidence>
<proteinExistence type="predicted"/>
<name>A0A8J3B8G4_9ACTN</name>
<evidence type="ECO:0008006" key="4">
    <source>
        <dbReference type="Google" id="ProtNLM"/>
    </source>
</evidence>
<feature type="region of interest" description="Disordered" evidence="1">
    <location>
        <begin position="18"/>
        <end position="116"/>
    </location>
</feature>
<dbReference type="RefSeq" id="WP_189170471.1">
    <property type="nucleotide sequence ID" value="NZ_BMQB01000005.1"/>
</dbReference>
<protein>
    <recommendedName>
        <fullName evidence="4">Type II toxin-antitoxin system PemK/MazF family toxin</fullName>
    </recommendedName>
</protein>
<dbReference type="EMBL" id="BMQB01000005">
    <property type="protein sequence ID" value="GGJ95707.1"/>
    <property type="molecule type" value="Genomic_DNA"/>
</dbReference>